<dbReference type="PANTHER" id="PTHR12970">
    <property type="entry name" value="PROTEASOME ASSEMBLY CHAPERONE 2"/>
    <property type="match status" value="1"/>
</dbReference>
<evidence type="ECO:0000313" key="5">
    <source>
        <dbReference type="Proteomes" id="UP000276133"/>
    </source>
</evidence>
<dbReference type="InterPro" id="IPR038389">
    <property type="entry name" value="PSMG2_sf"/>
</dbReference>
<evidence type="ECO:0000256" key="3">
    <source>
        <dbReference type="ARBA" id="ARBA00025745"/>
    </source>
</evidence>
<reference evidence="4 5" key="1">
    <citation type="journal article" date="2018" name="Sci. Rep.">
        <title>Genomic signatures of local adaptation to the degree of environmental predictability in rotifers.</title>
        <authorList>
            <person name="Franch-Gras L."/>
            <person name="Hahn C."/>
            <person name="Garcia-Roger E.M."/>
            <person name="Carmona M.J."/>
            <person name="Serra M."/>
            <person name="Gomez A."/>
        </authorList>
    </citation>
    <scope>NUCLEOTIDE SEQUENCE [LARGE SCALE GENOMIC DNA]</scope>
    <source>
        <strain evidence="4">HYR1</strain>
    </source>
</reference>
<dbReference type="GO" id="GO:0005829">
    <property type="term" value="C:cytosol"/>
    <property type="evidence" value="ECO:0007669"/>
    <property type="project" value="TreeGrafter"/>
</dbReference>
<dbReference type="GO" id="GO:0043248">
    <property type="term" value="P:proteasome assembly"/>
    <property type="evidence" value="ECO:0007669"/>
    <property type="project" value="TreeGrafter"/>
</dbReference>
<keyword evidence="4" id="KW-0647">Proteasome</keyword>
<dbReference type="AlphaFoldDB" id="A0A3M7S8H4"/>
<evidence type="ECO:0000313" key="4">
    <source>
        <dbReference type="EMBL" id="RNA31870.1"/>
    </source>
</evidence>
<dbReference type="Pfam" id="PF09754">
    <property type="entry name" value="PAC2"/>
    <property type="match status" value="1"/>
</dbReference>
<dbReference type="InterPro" id="IPR016562">
    <property type="entry name" value="Proteasome_assmbl_chp_2_euk"/>
</dbReference>
<gene>
    <name evidence="4" type="ORF">BpHYR1_020532</name>
</gene>
<dbReference type="OrthoDB" id="10260712at2759"/>
<accession>A0A3M7S8H4</accession>
<evidence type="ECO:0000256" key="2">
    <source>
        <dbReference type="ARBA" id="ARBA00023186"/>
    </source>
</evidence>
<keyword evidence="5" id="KW-1185">Reference proteome</keyword>
<dbReference type="STRING" id="10195.A0A3M7S8H4"/>
<dbReference type="PANTHER" id="PTHR12970:SF1">
    <property type="entry name" value="PROTEASOME ASSEMBLY CHAPERONE 2"/>
    <property type="match status" value="1"/>
</dbReference>
<dbReference type="EMBL" id="REGN01001882">
    <property type="protein sequence ID" value="RNA31870.1"/>
    <property type="molecule type" value="Genomic_DNA"/>
</dbReference>
<dbReference type="Gene3D" id="3.40.50.10900">
    <property type="entry name" value="PAC-like subunit"/>
    <property type="match status" value="2"/>
</dbReference>
<sequence length="320" mass="36348">MGSSISKMKSPTKVYDSSWEIIDRDDPKLFDSGINETEKCALVPDKNADSQHLDKLNYTVMENKFVKLSPDSDWSEYTFVFASVSVGNIGQLAVDLLISSLSNTQKCGYLISNLVQPIAGHNAFVQNSSDISLSCELYENSNLKLVLMQQRSPLLKGKRNQFVQILSDFIKQEKFRESVCLTSSHAYERLDSQLTGVQCRYLASDESNKKNFDQNLNWKILEKRIDHNGNLSTDQDPSLDFFIPGGGISQKFYKSSIENSLNSTVLLVFAHEGNNIPETLQLVNYFNEWKNYLIKPSQWRIPISWKYLFGSTLDSAAQIY</sequence>
<comment type="similarity">
    <text evidence="3">Belongs to the PSMG2 family.</text>
</comment>
<proteinExistence type="inferred from homology"/>
<dbReference type="GO" id="GO:0000502">
    <property type="term" value="C:proteasome complex"/>
    <property type="evidence" value="ECO:0007669"/>
    <property type="project" value="UniProtKB-KW"/>
</dbReference>
<dbReference type="Proteomes" id="UP000276133">
    <property type="component" value="Unassembled WGS sequence"/>
</dbReference>
<name>A0A3M7S8H4_BRAPC</name>
<protein>
    <recommendedName>
        <fullName evidence="1">Proteasome assembly chaperone 2</fullName>
    </recommendedName>
</protein>
<dbReference type="GO" id="GO:0005634">
    <property type="term" value="C:nucleus"/>
    <property type="evidence" value="ECO:0007669"/>
    <property type="project" value="TreeGrafter"/>
</dbReference>
<dbReference type="InterPro" id="IPR019151">
    <property type="entry name" value="Proteasome_assmbl_chaperone_2"/>
</dbReference>
<comment type="caution">
    <text evidence="4">The sequence shown here is derived from an EMBL/GenBank/DDBJ whole genome shotgun (WGS) entry which is preliminary data.</text>
</comment>
<organism evidence="4 5">
    <name type="scientific">Brachionus plicatilis</name>
    <name type="common">Marine rotifer</name>
    <name type="synonym">Brachionus muelleri</name>
    <dbReference type="NCBI Taxonomy" id="10195"/>
    <lineage>
        <taxon>Eukaryota</taxon>
        <taxon>Metazoa</taxon>
        <taxon>Spiralia</taxon>
        <taxon>Gnathifera</taxon>
        <taxon>Rotifera</taxon>
        <taxon>Eurotatoria</taxon>
        <taxon>Monogononta</taxon>
        <taxon>Pseudotrocha</taxon>
        <taxon>Ploima</taxon>
        <taxon>Brachionidae</taxon>
        <taxon>Brachionus</taxon>
    </lineage>
</organism>
<keyword evidence="2" id="KW-0143">Chaperone</keyword>
<evidence type="ECO:0000256" key="1">
    <source>
        <dbReference type="ARBA" id="ARBA00019186"/>
    </source>
</evidence>